<protein>
    <recommendedName>
        <fullName evidence="2">Putative carbamate hydrolase RutD</fullName>
        <ecNumber evidence="2">3.5.1.-</ecNumber>
    </recommendedName>
    <alternativeName>
        <fullName evidence="2">Aminohydrolase</fullName>
    </alternativeName>
</protein>
<dbReference type="EMBL" id="SAUW01000013">
    <property type="protein sequence ID" value="RWR09919.1"/>
    <property type="molecule type" value="Genomic_DNA"/>
</dbReference>
<dbReference type="EC" id="3.5.1.-" evidence="2"/>
<comment type="similarity">
    <text evidence="2">Belongs to the AB hydrolase superfamily. Hydrolase RutD family.</text>
</comment>
<dbReference type="PANTHER" id="PTHR43433">
    <property type="entry name" value="HYDROLASE, ALPHA/BETA FOLD FAMILY PROTEIN"/>
    <property type="match status" value="1"/>
</dbReference>
<proteinExistence type="inferred from homology"/>
<gene>
    <name evidence="2 4" type="primary">rutD</name>
    <name evidence="4" type="ORF">D2T33_13050</name>
</gene>
<dbReference type="GO" id="GO:0019740">
    <property type="term" value="P:nitrogen utilization"/>
    <property type="evidence" value="ECO:0007669"/>
    <property type="project" value="UniProtKB-UniRule"/>
</dbReference>
<feature type="domain" description="AB hydrolase-1" evidence="3">
    <location>
        <begin position="15"/>
        <end position="119"/>
    </location>
</feature>
<evidence type="ECO:0000313" key="5">
    <source>
        <dbReference type="Proteomes" id="UP000285710"/>
    </source>
</evidence>
<dbReference type="GO" id="GO:0006212">
    <property type="term" value="P:uracil catabolic process"/>
    <property type="evidence" value="ECO:0007669"/>
    <property type="project" value="UniProtKB-UniRule"/>
</dbReference>
<name>A0A443IS53_9RHOB</name>
<dbReference type="InterPro" id="IPR000073">
    <property type="entry name" value="AB_hydrolase_1"/>
</dbReference>
<keyword evidence="1 2" id="KW-0378">Hydrolase</keyword>
<dbReference type="Proteomes" id="UP000285710">
    <property type="component" value="Unassembled WGS sequence"/>
</dbReference>
<dbReference type="AlphaFoldDB" id="A0A443IS53"/>
<reference evidence="4 5" key="1">
    <citation type="submission" date="2019-01" db="EMBL/GenBank/DDBJ databases">
        <title>Sinorhodobacter populi sp. nov. isolated from the symptomatic bark tissue of Populus euramericana canker.</title>
        <authorList>
            <person name="Xu G."/>
        </authorList>
    </citation>
    <scope>NUCLEOTIDE SEQUENCE [LARGE SCALE GENOMIC DNA]</scope>
    <source>
        <strain evidence="4 5">2D-5</strain>
    </source>
</reference>
<dbReference type="InterPro" id="IPR019913">
    <property type="entry name" value="Pyrimidine_utilisation_RutD"/>
</dbReference>
<dbReference type="RefSeq" id="WP_128270062.1">
    <property type="nucleotide sequence ID" value="NZ_SAUW01000013.1"/>
</dbReference>
<comment type="catalytic activity">
    <reaction evidence="2">
        <text>carbamate + 2 H(+) = NH4(+) + CO2</text>
        <dbReference type="Rhea" id="RHEA:15649"/>
        <dbReference type="ChEBI" id="CHEBI:13941"/>
        <dbReference type="ChEBI" id="CHEBI:15378"/>
        <dbReference type="ChEBI" id="CHEBI:16526"/>
        <dbReference type="ChEBI" id="CHEBI:28938"/>
    </reaction>
</comment>
<evidence type="ECO:0000256" key="1">
    <source>
        <dbReference type="ARBA" id="ARBA00022801"/>
    </source>
</evidence>
<comment type="function">
    <text evidence="2">Involved in pyrimidine catabolism. May facilitate the hydrolysis of carbamate, a reaction that can also occur spontaneously.</text>
</comment>
<dbReference type="PANTHER" id="PTHR43433:SF5">
    <property type="entry name" value="AB HYDROLASE-1 DOMAIN-CONTAINING PROTEIN"/>
    <property type="match status" value="1"/>
</dbReference>
<evidence type="ECO:0000259" key="3">
    <source>
        <dbReference type="Pfam" id="PF00561"/>
    </source>
</evidence>
<reference evidence="4 5" key="2">
    <citation type="submission" date="2019-01" db="EMBL/GenBank/DDBJ databases">
        <authorList>
            <person name="Li Y."/>
        </authorList>
    </citation>
    <scope>NUCLEOTIDE SEQUENCE [LARGE SCALE GENOMIC DNA]</scope>
    <source>
        <strain evidence="4 5">2D-5</strain>
    </source>
</reference>
<dbReference type="HAMAP" id="MF_00832">
    <property type="entry name" value="RutD"/>
    <property type="match status" value="1"/>
</dbReference>
<sequence>MTFDILDGPSPEAETVLLSSGLGGSAGYWAPQIEALRARFRVVTYDHRGCARTGGTVPEGTTIADMADDLIEVMRASGTPRAHFIGHALGGLMGLDLALREPDRIASLVLINAWSRADAHSGRCFDVRLALLRDTGVEAFLKAQPLFLYPAEWMARNAARLAEEEAHGIAHFQGAGNITRRIAALRAFDVDDRLAEVAAPVLIVASRDDMLVPWSRSVRLAEGIPGARLVLEPEGGHALNVTNPARFNRVIGDFFDGLGSVEAV</sequence>
<dbReference type="Pfam" id="PF00561">
    <property type="entry name" value="Abhydrolase_1"/>
    <property type="match status" value="1"/>
</dbReference>
<dbReference type="InterPro" id="IPR050471">
    <property type="entry name" value="AB_hydrolase"/>
</dbReference>
<dbReference type="GO" id="GO:0016811">
    <property type="term" value="F:hydrolase activity, acting on carbon-nitrogen (but not peptide) bonds, in linear amides"/>
    <property type="evidence" value="ECO:0007669"/>
    <property type="project" value="InterPro"/>
</dbReference>
<evidence type="ECO:0000313" key="4">
    <source>
        <dbReference type="EMBL" id="RWR09919.1"/>
    </source>
</evidence>
<dbReference type="Gene3D" id="3.40.50.1820">
    <property type="entry name" value="alpha/beta hydrolase"/>
    <property type="match status" value="1"/>
</dbReference>
<dbReference type="InterPro" id="IPR029058">
    <property type="entry name" value="AB_hydrolase_fold"/>
</dbReference>
<dbReference type="NCBIfam" id="TIGR03611">
    <property type="entry name" value="RutD"/>
    <property type="match status" value="1"/>
</dbReference>
<evidence type="ECO:0000256" key="2">
    <source>
        <dbReference type="HAMAP-Rule" id="MF_00832"/>
    </source>
</evidence>
<organism evidence="4 5">
    <name type="scientific">Paenirhodobacter populi</name>
    <dbReference type="NCBI Taxonomy" id="2306993"/>
    <lineage>
        <taxon>Bacteria</taxon>
        <taxon>Pseudomonadati</taxon>
        <taxon>Pseudomonadota</taxon>
        <taxon>Alphaproteobacteria</taxon>
        <taxon>Rhodobacterales</taxon>
        <taxon>Rhodobacter group</taxon>
        <taxon>Paenirhodobacter</taxon>
    </lineage>
</organism>
<dbReference type="PRINTS" id="PR00111">
    <property type="entry name" value="ABHYDROLASE"/>
</dbReference>
<keyword evidence="5" id="KW-1185">Reference proteome</keyword>
<dbReference type="SUPFAM" id="SSF53474">
    <property type="entry name" value="alpha/beta-Hydrolases"/>
    <property type="match status" value="1"/>
</dbReference>
<comment type="caution">
    <text evidence="4">The sequence shown here is derived from an EMBL/GenBank/DDBJ whole genome shotgun (WGS) entry which is preliminary data.</text>
</comment>
<accession>A0A443IS53</accession>